<dbReference type="Proteomes" id="UP001295684">
    <property type="component" value="Unassembled WGS sequence"/>
</dbReference>
<gene>
    <name evidence="1" type="ORF">ECRASSUSDP1_LOCUS5701</name>
</gene>
<comment type="caution">
    <text evidence="1">The sequence shown here is derived from an EMBL/GenBank/DDBJ whole genome shotgun (WGS) entry which is preliminary data.</text>
</comment>
<proteinExistence type="predicted"/>
<protein>
    <submittedName>
        <fullName evidence="1">Uncharacterized protein</fullName>
    </submittedName>
</protein>
<dbReference type="AlphaFoldDB" id="A0AAD1UFR6"/>
<keyword evidence="2" id="KW-1185">Reference proteome</keyword>
<reference evidence="1" key="1">
    <citation type="submission" date="2023-07" db="EMBL/GenBank/DDBJ databases">
        <authorList>
            <consortium name="AG Swart"/>
            <person name="Singh M."/>
            <person name="Singh A."/>
            <person name="Seah K."/>
            <person name="Emmerich C."/>
        </authorList>
    </citation>
    <scope>NUCLEOTIDE SEQUENCE</scope>
    <source>
        <strain evidence="1">DP1</strain>
    </source>
</reference>
<sequence>MNTPLNMITQEDDLQESTNQRADAQFSTARNQQMCRLEFTKNTTKPIRNSLMETVRFQRIMKKLLTKDRLDIPNRKSETNTSKTYTYPSEIKSVKPKQCSTPVVSGTMPEFKWKGSGRLLADQFTKKSPCKSIKKTQNRRKKYTQLKTPRLPITHLKALRINLCNPPNLISQAVSVRSKTQSNII</sequence>
<dbReference type="EMBL" id="CAMPGE010005507">
    <property type="protein sequence ID" value="CAI2364358.1"/>
    <property type="molecule type" value="Genomic_DNA"/>
</dbReference>
<name>A0AAD1UFR6_EUPCR</name>
<evidence type="ECO:0000313" key="1">
    <source>
        <dbReference type="EMBL" id="CAI2364358.1"/>
    </source>
</evidence>
<evidence type="ECO:0000313" key="2">
    <source>
        <dbReference type="Proteomes" id="UP001295684"/>
    </source>
</evidence>
<accession>A0AAD1UFR6</accession>
<organism evidence="1 2">
    <name type="scientific">Euplotes crassus</name>
    <dbReference type="NCBI Taxonomy" id="5936"/>
    <lineage>
        <taxon>Eukaryota</taxon>
        <taxon>Sar</taxon>
        <taxon>Alveolata</taxon>
        <taxon>Ciliophora</taxon>
        <taxon>Intramacronucleata</taxon>
        <taxon>Spirotrichea</taxon>
        <taxon>Hypotrichia</taxon>
        <taxon>Euplotida</taxon>
        <taxon>Euplotidae</taxon>
        <taxon>Moneuplotes</taxon>
    </lineage>
</organism>